<evidence type="ECO:0000313" key="3">
    <source>
        <dbReference type="Proteomes" id="UP001053296"/>
    </source>
</evidence>
<name>A0ABN6EXH3_9BACT</name>
<evidence type="ECO:0000259" key="1">
    <source>
        <dbReference type="Pfam" id="PF00535"/>
    </source>
</evidence>
<reference evidence="2" key="1">
    <citation type="journal article" date="2022" name="Arch. Microbiol.">
        <title>Pseudodesulfovibrio sediminis sp. nov., a mesophilic and neutrophilic sulfate-reducing bacterium isolated from sediment of a brackish lake.</title>
        <authorList>
            <person name="Takahashi A."/>
            <person name="Kojima H."/>
            <person name="Watanabe M."/>
            <person name="Fukui M."/>
        </authorList>
    </citation>
    <scope>NUCLEOTIDE SEQUENCE</scope>
    <source>
        <strain evidence="2">SF6</strain>
    </source>
</reference>
<dbReference type="CDD" id="cd00761">
    <property type="entry name" value="Glyco_tranf_GTA_type"/>
    <property type="match status" value="1"/>
</dbReference>
<evidence type="ECO:0000313" key="2">
    <source>
        <dbReference type="EMBL" id="BCS90122.1"/>
    </source>
</evidence>
<gene>
    <name evidence="2" type="ORF">PSDVSF_33640</name>
</gene>
<dbReference type="Pfam" id="PF00535">
    <property type="entry name" value="Glycos_transf_2"/>
    <property type="match status" value="1"/>
</dbReference>
<protein>
    <recommendedName>
        <fullName evidence="1">Glycosyltransferase 2-like domain-containing protein</fullName>
    </recommendedName>
</protein>
<sequence>MNRFAVPHTLPPCAPVQPEFIHRFSGWHLGMGLPGTITGILPGLFMLGEESTGCRHTAIGMALWGMQAYPLAPTMAALTAKASGLGLPLSTELGKLIAVCATLPQLDEADEESMTTWHALVRQDDRSLILRFLAVVLKIPSKGLTWLHHIWQDLLHLGKPELSRAVLDMIAWDATLLPLKARMEADWAFHCLPPEEALPFIEALNPETWSLWRAYAGGELLLRLGKKGEAKATLAGLWKAIPWHVNLTLKLHDLFNAPPVAEEADTHDVAILAYSWNKADLLADTLASLAQSAIGTAKIFALNNGSTDHTAAVLDKARHTFGPDRFHIETLPINVGAPAARNWLLALPEVRASKWAAFLDDDIVLPTDWLLRLLGAVGERTDIGAVGCRITAAFPPFGLQSADYNLFPTPPAETEPGALPNRVLLFDNCAGSVDTGLFTYTRPCLSVSGCCHMVNMASIAQTGGFDLRYTPSQFDDLDRDLQSSLIGMPALYVGGLAIRHIQHSSLAKSKTNKQIGHVMGNKFKLDTKYSDEELIRLGQENRQRLWSDLEQKCTFLVDRLGLRT</sequence>
<dbReference type="InterPro" id="IPR001173">
    <property type="entry name" value="Glyco_trans_2-like"/>
</dbReference>
<dbReference type="PANTHER" id="PTHR43179">
    <property type="entry name" value="RHAMNOSYLTRANSFERASE WBBL"/>
    <property type="match status" value="1"/>
</dbReference>
<dbReference type="Proteomes" id="UP001053296">
    <property type="component" value="Chromosome"/>
</dbReference>
<dbReference type="InterPro" id="IPR029044">
    <property type="entry name" value="Nucleotide-diphossugar_trans"/>
</dbReference>
<accession>A0ABN6EXH3</accession>
<organism evidence="2 3">
    <name type="scientific">Pseudodesulfovibrio sediminis</name>
    <dbReference type="NCBI Taxonomy" id="2810563"/>
    <lineage>
        <taxon>Bacteria</taxon>
        <taxon>Pseudomonadati</taxon>
        <taxon>Thermodesulfobacteriota</taxon>
        <taxon>Desulfovibrionia</taxon>
        <taxon>Desulfovibrionales</taxon>
        <taxon>Desulfovibrionaceae</taxon>
    </lineage>
</organism>
<dbReference type="RefSeq" id="WP_229592061.1">
    <property type="nucleotide sequence ID" value="NZ_AP024485.1"/>
</dbReference>
<keyword evidence="3" id="KW-1185">Reference proteome</keyword>
<proteinExistence type="predicted"/>
<dbReference type="EMBL" id="AP024485">
    <property type="protein sequence ID" value="BCS90122.1"/>
    <property type="molecule type" value="Genomic_DNA"/>
</dbReference>
<dbReference type="Gene3D" id="3.90.550.10">
    <property type="entry name" value="Spore Coat Polysaccharide Biosynthesis Protein SpsA, Chain A"/>
    <property type="match status" value="1"/>
</dbReference>
<dbReference type="PANTHER" id="PTHR43179:SF7">
    <property type="entry name" value="RHAMNOSYLTRANSFERASE WBBL"/>
    <property type="match status" value="1"/>
</dbReference>
<dbReference type="SUPFAM" id="SSF53448">
    <property type="entry name" value="Nucleotide-diphospho-sugar transferases"/>
    <property type="match status" value="1"/>
</dbReference>
<feature type="domain" description="Glycosyltransferase 2-like" evidence="1">
    <location>
        <begin position="276"/>
        <end position="390"/>
    </location>
</feature>